<dbReference type="InterPro" id="IPR016069">
    <property type="entry name" value="Translin_C"/>
</dbReference>
<dbReference type="InterPro" id="IPR036081">
    <property type="entry name" value="Translin_sf"/>
</dbReference>
<name>A0A183DKA1_9BILA</name>
<dbReference type="AlphaFoldDB" id="A0A183DKA1"/>
<reference evidence="1" key="1">
    <citation type="submission" date="2016-06" db="UniProtKB">
        <authorList>
            <consortium name="WormBaseParasite"/>
        </authorList>
    </citation>
    <scope>IDENTIFICATION</scope>
</reference>
<dbReference type="InterPro" id="IPR002848">
    <property type="entry name" value="Translin_fam"/>
</dbReference>
<accession>A0A183DKA1</accession>
<protein>
    <submittedName>
        <fullName evidence="1">SecA_SW domain-containing protein</fullName>
    </submittedName>
</protein>
<dbReference type="GO" id="GO:0043565">
    <property type="term" value="F:sequence-specific DNA binding"/>
    <property type="evidence" value="ECO:0007669"/>
    <property type="project" value="InterPro"/>
</dbReference>
<dbReference type="SUPFAM" id="SSF74784">
    <property type="entry name" value="Translin"/>
    <property type="match status" value="1"/>
</dbReference>
<dbReference type="Gene3D" id="1.20.58.200">
    <property type="entry name" value="Translin, domain 2"/>
    <property type="match status" value="1"/>
</dbReference>
<dbReference type="Pfam" id="PF01997">
    <property type="entry name" value="Translin"/>
    <property type="match status" value="1"/>
</dbReference>
<sequence length="47" mass="5549">LLNLKNDNLRRRYDVLKYDVQRTEQVIYDLTIRGLKPLEEKSAAAES</sequence>
<dbReference type="WBParaSite" id="GPUH_0000915201-mRNA-1">
    <property type="protein sequence ID" value="GPUH_0000915201-mRNA-1"/>
    <property type="gene ID" value="GPUH_0000915201"/>
</dbReference>
<organism evidence="1">
    <name type="scientific">Gongylonema pulchrum</name>
    <dbReference type="NCBI Taxonomy" id="637853"/>
    <lineage>
        <taxon>Eukaryota</taxon>
        <taxon>Metazoa</taxon>
        <taxon>Ecdysozoa</taxon>
        <taxon>Nematoda</taxon>
        <taxon>Chromadorea</taxon>
        <taxon>Rhabditida</taxon>
        <taxon>Spirurina</taxon>
        <taxon>Spiruromorpha</taxon>
        <taxon>Spiruroidea</taxon>
        <taxon>Gongylonematidae</taxon>
        <taxon>Gongylonema</taxon>
    </lineage>
</organism>
<proteinExistence type="predicted"/>
<evidence type="ECO:0000313" key="1">
    <source>
        <dbReference type="WBParaSite" id="GPUH_0000915201-mRNA-1"/>
    </source>
</evidence>